<dbReference type="PANTHER" id="PTHR12413:SF2">
    <property type="entry name" value="DOLICHYL PYROPHOSPHATE GLC1MAN9GLCNAC2 ALPHA-1,3-GLUCOSYLTRANSFERASE-RELATED"/>
    <property type="match status" value="1"/>
</dbReference>
<evidence type="ECO:0000256" key="11">
    <source>
        <dbReference type="SAM" id="SignalP"/>
    </source>
</evidence>
<keyword evidence="5 10" id="KW-0808">Transferase</keyword>
<evidence type="ECO:0000256" key="6">
    <source>
        <dbReference type="ARBA" id="ARBA00022692"/>
    </source>
</evidence>
<evidence type="ECO:0000313" key="14">
    <source>
        <dbReference type="Proteomes" id="UP000014760"/>
    </source>
</evidence>
<evidence type="ECO:0000256" key="10">
    <source>
        <dbReference type="RuleBase" id="RU363110"/>
    </source>
</evidence>
<dbReference type="FunCoup" id="R7T4Z0">
    <property type="interactions" value="1994"/>
</dbReference>
<dbReference type="PANTHER" id="PTHR12413">
    <property type="entry name" value="DOLICHYL GLYCOSYLTRANSFERASE"/>
    <property type="match status" value="1"/>
</dbReference>
<feature type="transmembrane region" description="Helical" evidence="10">
    <location>
        <begin position="126"/>
        <end position="149"/>
    </location>
</feature>
<dbReference type="GO" id="GO:0005789">
    <property type="term" value="C:endoplasmic reticulum membrane"/>
    <property type="evidence" value="ECO:0007669"/>
    <property type="project" value="UniProtKB-SubCell"/>
</dbReference>
<keyword evidence="7 10" id="KW-0256">Endoplasmic reticulum</keyword>
<feature type="transmembrane region" description="Helical" evidence="10">
    <location>
        <begin position="228"/>
        <end position="248"/>
    </location>
</feature>
<comment type="similarity">
    <text evidence="3 10">Belongs to the ALG6/ALG8 glucosyltransferase family.</text>
</comment>
<keyword evidence="11" id="KW-0732">Signal</keyword>
<feature type="signal peptide" evidence="11">
    <location>
        <begin position="1"/>
        <end position="23"/>
    </location>
</feature>
<evidence type="ECO:0000256" key="4">
    <source>
        <dbReference type="ARBA" id="ARBA00022676"/>
    </source>
</evidence>
<dbReference type="Pfam" id="PF03155">
    <property type="entry name" value="Alg6_Alg8"/>
    <property type="match status" value="1"/>
</dbReference>
<reference evidence="12 14" key="2">
    <citation type="journal article" date="2013" name="Nature">
        <title>Insights into bilaterian evolution from three spiralian genomes.</title>
        <authorList>
            <person name="Simakov O."/>
            <person name="Marletaz F."/>
            <person name="Cho S.J."/>
            <person name="Edsinger-Gonzales E."/>
            <person name="Havlak P."/>
            <person name="Hellsten U."/>
            <person name="Kuo D.H."/>
            <person name="Larsson T."/>
            <person name="Lv J."/>
            <person name="Arendt D."/>
            <person name="Savage R."/>
            <person name="Osoegawa K."/>
            <person name="de Jong P."/>
            <person name="Grimwood J."/>
            <person name="Chapman J.A."/>
            <person name="Shapiro H."/>
            <person name="Aerts A."/>
            <person name="Otillar R.P."/>
            <person name="Terry A.Y."/>
            <person name="Boore J.L."/>
            <person name="Grigoriev I.V."/>
            <person name="Lindberg D.R."/>
            <person name="Seaver E.C."/>
            <person name="Weisblat D.A."/>
            <person name="Putnam N.H."/>
            <person name="Rokhsar D.S."/>
        </authorList>
    </citation>
    <scope>NUCLEOTIDE SEQUENCE</scope>
    <source>
        <strain evidence="12 14">I ESC-2004</strain>
    </source>
</reference>
<dbReference type="AlphaFoldDB" id="R7T4Z0"/>
<keyword evidence="14" id="KW-1185">Reference proteome</keyword>
<dbReference type="OrthoDB" id="1689333at2759"/>
<evidence type="ECO:0000256" key="7">
    <source>
        <dbReference type="ARBA" id="ARBA00022824"/>
    </source>
</evidence>
<keyword evidence="4 10" id="KW-0328">Glycosyltransferase</keyword>
<dbReference type="HOGENOM" id="CLU_022045_2_0_1"/>
<evidence type="ECO:0000256" key="1">
    <source>
        <dbReference type="ARBA" id="ARBA00004477"/>
    </source>
</evidence>
<gene>
    <name evidence="12" type="ORF">CAPTEDRAFT_4725</name>
</gene>
<feature type="chain" id="PRO_5010979128" description="Alpha-1,3-glucosyltransferase" evidence="11">
    <location>
        <begin position="24"/>
        <end position="521"/>
    </location>
</feature>
<comment type="pathway">
    <text evidence="2 10">Protein modification; protein glycosylation.</text>
</comment>
<evidence type="ECO:0000256" key="9">
    <source>
        <dbReference type="ARBA" id="ARBA00023136"/>
    </source>
</evidence>
<feature type="transmembrane region" description="Helical" evidence="10">
    <location>
        <begin position="451"/>
        <end position="476"/>
    </location>
</feature>
<feature type="transmembrane region" description="Helical" evidence="10">
    <location>
        <begin position="482"/>
        <end position="503"/>
    </location>
</feature>
<evidence type="ECO:0000256" key="2">
    <source>
        <dbReference type="ARBA" id="ARBA00004922"/>
    </source>
</evidence>
<dbReference type="EMBL" id="AMQN01003514">
    <property type="status" value="NOT_ANNOTATED_CDS"/>
    <property type="molecule type" value="Genomic_DNA"/>
</dbReference>
<keyword evidence="6 10" id="KW-0812">Transmembrane</keyword>
<organism evidence="12">
    <name type="scientific">Capitella teleta</name>
    <name type="common">Polychaete worm</name>
    <dbReference type="NCBI Taxonomy" id="283909"/>
    <lineage>
        <taxon>Eukaryota</taxon>
        <taxon>Metazoa</taxon>
        <taxon>Spiralia</taxon>
        <taxon>Lophotrochozoa</taxon>
        <taxon>Annelida</taxon>
        <taxon>Polychaeta</taxon>
        <taxon>Sedentaria</taxon>
        <taxon>Scolecida</taxon>
        <taxon>Capitellidae</taxon>
        <taxon>Capitella</taxon>
    </lineage>
</organism>
<dbReference type="EMBL" id="KB312025">
    <property type="protein sequence ID" value="ELT88001.1"/>
    <property type="molecule type" value="Genomic_DNA"/>
</dbReference>
<evidence type="ECO:0000313" key="12">
    <source>
        <dbReference type="EMBL" id="ELT88001.1"/>
    </source>
</evidence>
<protein>
    <recommendedName>
        <fullName evidence="10">Alpha-1,3-glucosyltransferase</fullName>
        <ecNumber evidence="10">2.4.1.-</ecNumber>
    </recommendedName>
</protein>
<reference evidence="13" key="3">
    <citation type="submission" date="2015-06" db="UniProtKB">
        <authorList>
            <consortium name="EnsemblMetazoa"/>
        </authorList>
    </citation>
    <scope>IDENTIFICATION</scope>
</reference>
<dbReference type="UniPathway" id="UPA00378"/>
<dbReference type="InterPro" id="IPR004856">
    <property type="entry name" value="Glyco_trans_ALG6/ALG8"/>
</dbReference>
<feature type="transmembrane region" description="Helical" evidence="10">
    <location>
        <begin position="351"/>
        <end position="370"/>
    </location>
</feature>
<reference evidence="14" key="1">
    <citation type="submission" date="2012-12" db="EMBL/GenBank/DDBJ databases">
        <authorList>
            <person name="Hellsten U."/>
            <person name="Grimwood J."/>
            <person name="Chapman J.A."/>
            <person name="Shapiro H."/>
            <person name="Aerts A."/>
            <person name="Otillar R.P."/>
            <person name="Terry A.Y."/>
            <person name="Boore J.L."/>
            <person name="Simakov O."/>
            <person name="Marletaz F."/>
            <person name="Cho S.-J."/>
            <person name="Edsinger-Gonzales E."/>
            <person name="Havlak P."/>
            <person name="Kuo D.-H."/>
            <person name="Larsson T."/>
            <person name="Lv J."/>
            <person name="Arendt D."/>
            <person name="Savage R."/>
            <person name="Osoegawa K."/>
            <person name="de Jong P."/>
            <person name="Lindberg D.R."/>
            <person name="Seaver E.C."/>
            <person name="Weisblat D.A."/>
            <person name="Putnam N.H."/>
            <person name="Grigoriev I.V."/>
            <person name="Rokhsar D.S."/>
        </authorList>
    </citation>
    <scope>NUCLEOTIDE SEQUENCE</scope>
    <source>
        <strain evidence="14">I ESC-2004</strain>
    </source>
</reference>
<dbReference type="GO" id="GO:0042283">
    <property type="term" value="F:dolichyl pyrophosphate Glc1Man9GlcNAc2 alpha-1,3-glucosyltransferase activity"/>
    <property type="evidence" value="ECO:0007669"/>
    <property type="project" value="TreeGrafter"/>
</dbReference>
<accession>R7T4Z0</accession>
<name>R7T4Z0_CAPTE</name>
<evidence type="ECO:0000256" key="5">
    <source>
        <dbReference type="ARBA" id="ARBA00022679"/>
    </source>
</evidence>
<sequence length="521" mass="59042">MSFIPVALIVSLLKLLFLPTYRSTDFEVHRNWLAITHSLPIDKWYHESTSEWTLDYPPFFAWFEFVLSQAAVYFDPQMLVVSNLNYASDATVLFQRLSVIISDGVFMYASFRYCKYYSKRSRNAEFVFGLSENGFSLSLLLAANCGLLILDHIHFQYNGFLFGVLLLSIVNICEGQHIRGAFWFSVLLHLKHIYVYLAPAYFIFLLRSCFKNSKDGRILWMSLSFKKLISLGFVVIMTSALSLGPFIYMNQLPQLISRLFPFKRGLCHAYWAPNFWALYNLADKMAAHIGVRLGYLPREVLQAASMTGGLVQESQHAVLPSISPLITLIATVLSIIPAMALTWSATSGPKGFLRGLILCAFGAFMFGWHVHEKAILLVIIPLTLLAFEKKRDGQVFLLLSSVGHFSLFPLIFTTPEAPVKYCLVAAYTVFAFSSLQAVYGGKQSWLRFPLLNFFESIYLLGLIPLEFYCSAVHSLLGLSERLPFIPLLMTSCYCAVGVIYAWLKFYCVAFTDNTKTPLKKD</sequence>
<dbReference type="EnsemblMetazoa" id="CapteT4725">
    <property type="protein sequence ID" value="CapteP4725"/>
    <property type="gene ID" value="CapteG4725"/>
</dbReference>
<feature type="transmembrane region" description="Helical" evidence="10">
    <location>
        <begin position="325"/>
        <end position="345"/>
    </location>
</feature>
<feature type="transmembrane region" description="Helical" evidence="10">
    <location>
        <begin position="155"/>
        <end position="173"/>
    </location>
</feature>
<evidence type="ECO:0000256" key="8">
    <source>
        <dbReference type="ARBA" id="ARBA00022989"/>
    </source>
</evidence>
<feature type="transmembrane region" description="Helical" evidence="10">
    <location>
        <begin position="418"/>
        <end position="439"/>
    </location>
</feature>
<dbReference type="Proteomes" id="UP000014760">
    <property type="component" value="Unassembled WGS sequence"/>
</dbReference>
<comment type="subcellular location">
    <subcellularLocation>
        <location evidence="1 10">Endoplasmic reticulum membrane</location>
        <topology evidence="1 10">Multi-pass membrane protein</topology>
    </subcellularLocation>
</comment>
<evidence type="ECO:0000313" key="13">
    <source>
        <dbReference type="EnsemblMetazoa" id="CapteP4725"/>
    </source>
</evidence>
<dbReference type="EC" id="2.4.1.-" evidence="10"/>
<dbReference type="OMA" id="YHSTDFD"/>
<feature type="transmembrane region" description="Helical" evidence="10">
    <location>
        <begin position="180"/>
        <end position="204"/>
    </location>
</feature>
<dbReference type="GO" id="GO:0006487">
    <property type="term" value="P:protein N-linked glycosylation"/>
    <property type="evidence" value="ECO:0007669"/>
    <property type="project" value="TreeGrafter"/>
</dbReference>
<evidence type="ECO:0000256" key="3">
    <source>
        <dbReference type="ARBA" id="ARBA00008715"/>
    </source>
</evidence>
<feature type="transmembrane region" description="Helical" evidence="10">
    <location>
        <begin position="395"/>
        <end position="412"/>
    </location>
</feature>
<keyword evidence="9 10" id="KW-0472">Membrane</keyword>
<dbReference type="STRING" id="283909.R7T4Z0"/>
<feature type="transmembrane region" description="Helical" evidence="10">
    <location>
        <begin position="93"/>
        <end position="114"/>
    </location>
</feature>
<proteinExistence type="inferred from homology"/>
<keyword evidence="8 10" id="KW-1133">Transmembrane helix</keyword>